<evidence type="ECO:0000256" key="1">
    <source>
        <dbReference type="SAM" id="MobiDB-lite"/>
    </source>
</evidence>
<accession>A0A9W7D4U5</accession>
<sequence length="106" mass="11511">MDPPGRHGQHRTAGPCLGLGLVADVRITFCHHEALPFCSQHTSLRNWSHRLPFQATNMSPWIGTVSQHQGGVNTRDRAPLSCNAVTQEQPHAVGSAKARQLEQGGV</sequence>
<keyword evidence="3" id="KW-1185">Reference proteome</keyword>
<evidence type="ECO:0000313" key="3">
    <source>
        <dbReference type="Proteomes" id="UP001165121"/>
    </source>
</evidence>
<evidence type="ECO:0000313" key="2">
    <source>
        <dbReference type="EMBL" id="GMF59655.1"/>
    </source>
</evidence>
<comment type="caution">
    <text evidence="2">The sequence shown here is derived from an EMBL/GenBank/DDBJ whole genome shotgun (WGS) entry which is preliminary data.</text>
</comment>
<dbReference type="Proteomes" id="UP001165121">
    <property type="component" value="Unassembled WGS sequence"/>
</dbReference>
<dbReference type="AlphaFoldDB" id="A0A9W7D4U5"/>
<organism evidence="2 3">
    <name type="scientific">Phytophthora fragariaefolia</name>
    <dbReference type="NCBI Taxonomy" id="1490495"/>
    <lineage>
        <taxon>Eukaryota</taxon>
        <taxon>Sar</taxon>
        <taxon>Stramenopiles</taxon>
        <taxon>Oomycota</taxon>
        <taxon>Peronosporomycetes</taxon>
        <taxon>Peronosporales</taxon>
        <taxon>Peronosporaceae</taxon>
        <taxon>Phytophthora</taxon>
    </lineage>
</organism>
<gene>
    <name evidence="2" type="ORF">Pfra01_002582200</name>
</gene>
<proteinExistence type="predicted"/>
<name>A0A9W7D4U5_9STRA</name>
<protein>
    <submittedName>
        <fullName evidence="2">Unnamed protein product</fullName>
    </submittedName>
</protein>
<reference evidence="2" key="1">
    <citation type="submission" date="2023-04" db="EMBL/GenBank/DDBJ databases">
        <title>Phytophthora fragariaefolia NBRC 109709.</title>
        <authorList>
            <person name="Ichikawa N."/>
            <person name="Sato H."/>
            <person name="Tonouchi N."/>
        </authorList>
    </citation>
    <scope>NUCLEOTIDE SEQUENCE</scope>
    <source>
        <strain evidence="2">NBRC 109709</strain>
    </source>
</reference>
<feature type="region of interest" description="Disordered" evidence="1">
    <location>
        <begin position="85"/>
        <end position="106"/>
    </location>
</feature>
<dbReference type="EMBL" id="BSXT01005081">
    <property type="protein sequence ID" value="GMF59655.1"/>
    <property type="molecule type" value="Genomic_DNA"/>
</dbReference>